<feature type="transmembrane region" description="Helical" evidence="2">
    <location>
        <begin position="52"/>
        <end position="74"/>
    </location>
</feature>
<feature type="transmembrane region" description="Helical" evidence="2">
    <location>
        <begin position="346"/>
        <end position="365"/>
    </location>
</feature>
<feature type="domain" description="Major facilitator superfamily (MFS) profile" evidence="3">
    <location>
        <begin position="1"/>
        <end position="369"/>
    </location>
</feature>
<accession>A0A915DUC3</accession>
<dbReference type="WBParaSite" id="jg2359">
    <property type="protein sequence ID" value="jg2359"/>
    <property type="gene ID" value="jg2359"/>
</dbReference>
<feature type="transmembrane region" description="Helical" evidence="2">
    <location>
        <begin position="118"/>
        <end position="137"/>
    </location>
</feature>
<evidence type="ECO:0000256" key="1">
    <source>
        <dbReference type="ARBA" id="ARBA00004141"/>
    </source>
</evidence>
<feature type="transmembrane region" description="Helical" evidence="2">
    <location>
        <begin position="253"/>
        <end position="270"/>
    </location>
</feature>
<feature type="transmembrane region" description="Helical" evidence="2">
    <location>
        <begin position="276"/>
        <end position="297"/>
    </location>
</feature>
<feature type="transmembrane region" description="Helical" evidence="2">
    <location>
        <begin position="86"/>
        <end position="106"/>
    </location>
</feature>
<dbReference type="CDD" id="cd16021">
    <property type="entry name" value="ALP_like"/>
    <property type="match status" value="1"/>
</dbReference>
<comment type="subcellular location">
    <subcellularLocation>
        <location evidence="1">Membrane</location>
        <topology evidence="1">Multi-pass membrane protein</topology>
    </subcellularLocation>
</comment>
<dbReference type="GO" id="GO:0022857">
    <property type="term" value="F:transmembrane transporter activity"/>
    <property type="evidence" value="ECO:0007669"/>
    <property type="project" value="InterPro"/>
</dbReference>
<sequence>MLSVAVGSMAGTFPYNWLYSHYGAKLVLFSAGVMSTVSTALVPIVAANHFEWLLILRVIQGIAFSANFGATGCVGTRWASLKQNALFISVLTCYSILSMAITNPIAGMLCESSFGWPSVFYINATVCAILFCLWIVFYSDHPRACRFVSSAELEKINRGKSQSHINMDTFVPYKAILMTPLFWIIWLNAFGNLFSSMFLLSYQPSYFHNVLRYSVSATGFISSLPPLLHIPLRLIFGYSSDKFNCVSERMKMILFNGVGVGLPGLCFLAMGFVSSVYAVTLFLVVYTFYATVGGGYYKCSAFYARQYNQFIISNIEFIRGLSLLIGPAVMAVFVKDESDQGEWRNVFIVLAVIMIASLLFCKFATDRPADFTKNPVALLLPVRHNANIFFILLSDKNPWDAEIESFFEPRNPGPYPYCKPTFKEITQLGKFPDPQYLSLRPEFVQKVKSCKYRCLGIQLHEYDKWSEWTGNVQPSCDIFEVQCDYKNSSAIYHNIYYQIYRKPEDKTSRKSGDNQGFGVHIIVLDTVSRSHFFRALPKTSYLLREEFEAISFKFLNKVGDNSQPNADTNQSVICDGYIDNQTSFVGHHFKKAGYKTMHSEDWQLGIFEWEHCKGFKKQPFDHYMRPFQMRMEQTEAHMHLLEYFRQFVEQYEHVKTKYSLTWVTDLIHENVNHLYHADAHFFEYMRKLKLKLDNSFLFMMADHGSRGDKFVETHIGAEETSNPAFFLVLPKQLRNNQRLKTILETNSQELISHHDVYATLIEIAKKSHLWSLEDWLVDWAPDTNNEDWPLMHGSSVLHTLKQPRTCDSLRIPFEYCLCKLNYTKISANSDPHSTQLVSELAEAGFLD</sequence>
<dbReference type="InterPro" id="IPR017850">
    <property type="entry name" value="Alkaline_phosphatase_core_sf"/>
</dbReference>
<name>A0A915DUC3_9BILA</name>
<dbReference type="AlphaFoldDB" id="A0A915DUC3"/>
<dbReference type="InterPro" id="IPR036259">
    <property type="entry name" value="MFS_trans_sf"/>
</dbReference>
<dbReference type="InterPro" id="IPR011701">
    <property type="entry name" value="MFS"/>
</dbReference>
<evidence type="ECO:0000313" key="5">
    <source>
        <dbReference type="WBParaSite" id="jg2359"/>
    </source>
</evidence>
<evidence type="ECO:0000256" key="2">
    <source>
        <dbReference type="SAM" id="Phobius"/>
    </source>
</evidence>
<dbReference type="PROSITE" id="PS50850">
    <property type="entry name" value="MFS"/>
    <property type="match status" value="1"/>
</dbReference>
<reference evidence="5" key="1">
    <citation type="submission" date="2022-11" db="UniProtKB">
        <authorList>
            <consortium name="WormBaseParasite"/>
        </authorList>
    </citation>
    <scope>IDENTIFICATION</scope>
</reference>
<keyword evidence="4" id="KW-1185">Reference proteome</keyword>
<dbReference type="SUPFAM" id="SSF103473">
    <property type="entry name" value="MFS general substrate transporter"/>
    <property type="match status" value="1"/>
</dbReference>
<dbReference type="Proteomes" id="UP000887574">
    <property type="component" value="Unplaced"/>
</dbReference>
<dbReference type="PANTHER" id="PTHR45757">
    <property type="entry name" value="PROTEIN CBG23364-RELATED"/>
    <property type="match status" value="1"/>
</dbReference>
<evidence type="ECO:0000313" key="4">
    <source>
        <dbReference type="Proteomes" id="UP000887574"/>
    </source>
</evidence>
<keyword evidence="2" id="KW-0812">Transmembrane</keyword>
<dbReference type="Gene3D" id="3.40.720.10">
    <property type="entry name" value="Alkaline Phosphatase, subunit A"/>
    <property type="match status" value="1"/>
</dbReference>
<dbReference type="GO" id="GO:0016020">
    <property type="term" value="C:membrane"/>
    <property type="evidence" value="ECO:0007669"/>
    <property type="project" value="UniProtKB-SubCell"/>
</dbReference>
<dbReference type="InterPro" id="IPR020846">
    <property type="entry name" value="MFS_dom"/>
</dbReference>
<feature type="transmembrane region" description="Helical" evidence="2">
    <location>
        <begin position="210"/>
        <end position="232"/>
    </location>
</feature>
<dbReference type="InterPro" id="IPR004245">
    <property type="entry name" value="DUF229"/>
</dbReference>
<dbReference type="Gene3D" id="1.20.1250.20">
    <property type="entry name" value="MFS general substrate transporter like domains"/>
    <property type="match status" value="2"/>
</dbReference>
<proteinExistence type="predicted"/>
<keyword evidence="2" id="KW-1133">Transmembrane helix</keyword>
<protein>
    <submittedName>
        <fullName evidence="5">Major facilitator superfamily (MFS) profile domain-containing protein</fullName>
    </submittedName>
</protein>
<feature type="transmembrane region" description="Helical" evidence="2">
    <location>
        <begin position="317"/>
        <end position="334"/>
    </location>
</feature>
<dbReference type="PANTHER" id="PTHR45757:SF17">
    <property type="entry name" value="MAJOR FACILITATOR SUPERFAMILY (MFS) PROFILE DOMAIN-CONTAINING PROTEIN"/>
    <property type="match status" value="1"/>
</dbReference>
<evidence type="ECO:0000259" key="3">
    <source>
        <dbReference type="PROSITE" id="PS50850"/>
    </source>
</evidence>
<feature type="transmembrane region" description="Helical" evidence="2">
    <location>
        <begin position="26"/>
        <end position="46"/>
    </location>
</feature>
<keyword evidence="2" id="KW-0472">Membrane</keyword>
<organism evidence="4 5">
    <name type="scientific">Ditylenchus dipsaci</name>
    <dbReference type="NCBI Taxonomy" id="166011"/>
    <lineage>
        <taxon>Eukaryota</taxon>
        <taxon>Metazoa</taxon>
        <taxon>Ecdysozoa</taxon>
        <taxon>Nematoda</taxon>
        <taxon>Chromadorea</taxon>
        <taxon>Rhabditida</taxon>
        <taxon>Tylenchina</taxon>
        <taxon>Tylenchomorpha</taxon>
        <taxon>Sphaerularioidea</taxon>
        <taxon>Anguinidae</taxon>
        <taxon>Anguininae</taxon>
        <taxon>Ditylenchus</taxon>
    </lineage>
</organism>
<dbReference type="SUPFAM" id="SSF53649">
    <property type="entry name" value="Alkaline phosphatase-like"/>
    <property type="match status" value="1"/>
</dbReference>
<dbReference type="Pfam" id="PF07690">
    <property type="entry name" value="MFS_1"/>
    <property type="match status" value="1"/>
</dbReference>
<dbReference type="Pfam" id="PF02995">
    <property type="entry name" value="DUF229"/>
    <property type="match status" value="1"/>
</dbReference>